<dbReference type="AlphaFoldDB" id="A0A2D3V0W1"/>
<dbReference type="PANTHER" id="PTHR45681">
    <property type="entry name" value="POLYKETIDE SYNTHASE 44-RELATED"/>
    <property type="match status" value="1"/>
</dbReference>
<dbReference type="Pfam" id="PF00698">
    <property type="entry name" value="Acyl_transf_1"/>
    <property type="match status" value="1"/>
</dbReference>
<reference evidence="4 5" key="1">
    <citation type="submission" date="2016-03" db="EMBL/GenBank/DDBJ databases">
        <authorList>
            <person name="Ploux O."/>
        </authorList>
    </citation>
    <scope>NUCLEOTIDE SEQUENCE [LARGE SCALE GENOMIC DNA]</scope>
    <source>
        <strain evidence="4 5">URUG2</strain>
    </source>
</reference>
<feature type="region of interest" description="Disordered" evidence="2">
    <location>
        <begin position="106"/>
        <end position="127"/>
    </location>
</feature>
<keyword evidence="5" id="KW-1185">Reference proteome</keyword>
<dbReference type="SUPFAM" id="SSF52151">
    <property type="entry name" value="FabD/lysophospholipase-like"/>
    <property type="match status" value="1"/>
</dbReference>
<dbReference type="InterPro" id="IPR016036">
    <property type="entry name" value="Malonyl_transacylase_ACP-bd"/>
</dbReference>
<dbReference type="Gene3D" id="3.40.366.10">
    <property type="entry name" value="Malonyl-Coenzyme A Acyl Carrier Protein, domain 2"/>
    <property type="match status" value="1"/>
</dbReference>
<evidence type="ECO:0000256" key="2">
    <source>
        <dbReference type="SAM" id="MobiDB-lite"/>
    </source>
</evidence>
<dbReference type="InterPro" id="IPR050444">
    <property type="entry name" value="Polyketide_Synthase"/>
</dbReference>
<accession>A0A2D3V0W1</accession>
<proteinExistence type="predicted"/>
<dbReference type="InterPro" id="IPR014043">
    <property type="entry name" value="Acyl_transferase_dom"/>
</dbReference>
<evidence type="ECO:0000313" key="4">
    <source>
        <dbReference type="EMBL" id="CZT19120.1"/>
    </source>
</evidence>
<dbReference type="Gene3D" id="3.30.70.3290">
    <property type="match status" value="1"/>
</dbReference>
<evidence type="ECO:0000259" key="3">
    <source>
        <dbReference type="SMART" id="SM00827"/>
    </source>
</evidence>
<dbReference type="OrthoDB" id="541883at2759"/>
<dbReference type="GO" id="GO:0016740">
    <property type="term" value="F:transferase activity"/>
    <property type="evidence" value="ECO:0007669"/>
    <property type="project" value="UniProtKB-KW"/>
</dbReference>
<dbReference type="InterPro" id="IPR001227">
    <property type="entry name" value="Ac_transferase_dom_sf"/>
</dbReference>
<dbReference type="GeneID" id="35600134"/>
<dbReference type="SMART" id="SM00827">
    <property type="entry name" value="PKS_AT"/>
    <property type="match status" value="1"/>
</dbReference>
<keyword evidence="1" id="KW-0808">Transferase</keyword>
<dbReference type="RefSeq" id="XP_023626010.1">
    <property type="nucleotide sequence ID" value="XM_023770242.1"/>
</dbReference>
<sequence length="419" mass="45968">MFSTSALLHIRPNVTRGPWLALQHRGQYSSISIPNKTTSANSSHVVFCFAGLGYVPLEATRDLFRTSAVFRNSIHDFEDAIASHYTKTRTRRPTISLADYLAESAPRPASVPGFDSSESRDNEPTTPLASHVIQASQYALAHTIQARGIEPSSVVGYSLGEFIAALFTGSLSLSSAIDFQARREALYQDTSLVPEPGGMLTVKAPPSETVRILVQGGAAGDAEVSGYPHPNSTILSGTAKILDRAQEILAEASIDTQRRDMKFGMHSSHVGAVTDRIRERPEDFMPTISSDGREAKVVSGINHWSCLGVKLGADTPLNAKYWATMIRQPIHFTQCVQGIYEEHFNSNEGKELIFLDLGMGPRLSRLIVNSLKEKKEWKEGLIRAIGCVEPMKMDAKTKKNEGWAVEELERKLSVLPSES</sequence>
<evidence type="ECO:0000256" key="1">
    <source>
        <dbReference type="ARBA" id="ARBA00022679"/>
    </source>
</evidence>
<feature type="domain" description="Malonyl-CoA:ACP transacylase (MAT)" evidence="3">
    <location>
        <begin position="48"/>
        <end position="391"/>
    </location>
</feature>
<protein>
    <recommendedName>
        <fullName evidence="3">Malonyl-CoA:ACP transacylase (MAT) domain-containing protein</fullName>
    </recommendedName>
</protein>
<dbReference type="EMBL" id="FJUY01000006">
    <property type="protein sequence ID" value="CZT19120.1"/>
    <property type="molecule type" value="Genomic_DNA"/>
</dbReference>
<evidence type="ECO:0000313" key="5">
    <source>
        <dbReference type="Proteomes" id="UP000225277"/>
    </source>
</evidence>
<dbReference type="STRING" id="112498.A0A2D3V0W1"/>
<dbReference type="SUPFAM" id="SSF55048">
    <property type="entry name" value="Probable ACP-binding domain of malonyl-CoA ACP transacylase"/>
    <property type="match status" value="1"/>
</dbReference>
<organism evidence="4 5">
    <name type="scientific">Ramularia collo-cygni</name>
    <dbReference type="NCBI Taxonomy" id="112498"/>
    <lineage>
        <taxon>Eukaryota</taxon>
        <taxon>Fungi</taxon>
        <taxon>Dikarya</taxon>
        <taxon>Ascomycota</taxon>
        <taxon>Pezizomycotina</taxon>
        <taxon>Dothideomycetes</taxon>
        <taxon>Dothideomycetidae</taxon>
        <taxon>Mycosphaerellales</taxon>
        <taxon>Mycosphaerellaceae</taxon>
        <taxon>Ramularia</taxon>
    </lineage>
</organism>
<name>A0A2D3V0W1_9PEZI</name>
<gene>
    <name evidence="4" type="ORF">RCC_04966</name>
</gene>
<dbReference type="Proteomes" id="UP000225277">
    <property type="component" value="Unassembled WGS sequence"/>
</dbReference>
<dbReference type="PANTHER" id="PTHR45681:SF6">
    <property type="entry name" value="POLYKETIDE SYNTHASE 37"/>
    <property type="match status" value="1"/>
</dbReference>
<dbReference type="InterPro" id="IPR016035">
    <property type="entry name" value="Acyl_Trfase/lysoPLipase"/>
</dbReference>